<protein>
    <submittedName>
        <fullName evidence="1">Uncharacterized protein</fullName>
    </submittedName>
</protein>
<name>A0AAD1YIR0_9CLOT</name>
<dbReference type="AlphaFoldDB" id="A0AAD1YIR0"/>
<comment type="caution">
    <text evidence="1">The sequence shown here is derived from an EMBL/GenBank/DDBJ whole genome shotgun (WGS) entry which is preliminary data.</text>
</comment>
<evidence type="ECO:0000313" key="2">
    <source>
        <dbReference type="Proteomes" id="UP001189143"/>
    </source>
</evidence>
<dbReference type="RefSeq" id="WP_317049891.1">
    <property type="nucleotide sequence ID" value="NZ_CAMRXC010000295.1"/>
</dbReference>
<reference evidence="1" key="1">
    <citation type="submission" date="2022-10" db="EMBL/GenBank/DDBJ databases">
        <authorList>
            <person name="Aires J."/>
            <person name="Mesa V."/>
        </authorList>
    </citation>
    <scope>NUCLEOTIDE SEQUENCE</scope>
    <source>
        <strain evidence="1">Clostridium neonatale JD116</strain>
    </source>
</reference>
<dbReference type="Proteomes" id="UP001189143">
    <property type="component" value="Unassembled WGS sequence"/>
</dbReference>
<sequence>MKITLDPEFAKEYTYHIDKIPAGQYVEVSPVRIQLKTEFLFSLPEKMIGTIRIELFKEEKKLYSFDEGIELLAFDEWSGLLFMPEIITAFVIQKHPKIAEVIREVAGILNK</sequence>
<evidence type="ECO:0000313" key="1">
    <source>
        <dbReference type="EMBL" id="CAI3673750.1"/>
    </source>
</evidence>
<dbReference type="EMBL" id="CAMTCP010000270">
    <property type="protein sequence ID" value="CAI3673750.1"/>
    <property type="molecule type" value="Genomic_DNA"/>
</dbReference>
<accession>A0AAD1YIR0</accession>
<organism evidence="1 2">
    <name type="scientific">Clostridium neonatale</name>
    <dbReference type="NCBI Taxonomy" id="137838"/>
    <lineage>
        <taxon>Bacteria</taxon>
        <taxon>Bacillati</taxon>
        <taxon>Bacillota</taxon>
        <taxon>Clostridia</taxon>
        <taxon>Eubacteriales</taxon>
        <taxon>Clostridiaceae</taxon>
        <taxon>Clostridium</taxon>
    </lineage>
</organism>
<gene>
    <name evidence="1" type="ORF">CNEO2_60072</name>
</gene>
<proteinExistence type="predicted"/>